<protein>
    <submittedName>
        <fullName evidence="1">Uncharacterized protein</fullName>
    </submittedName>
</protein>
<organism evidence="1 2">
    <name type="scientific">Cloacibacterium rupense</name>
    <dbReference type="NCBI Taxonomy" id="517423"/>
    <lineage>
        <taxon>Bacteria</taxon>
        <taxon>Pseudomonadati</taxon>
        <taxon>Bacteroidota</taxon>
        <taxon>Flavobacteriia</taxon>
        <taxon>Flavobacteriales</taxon>
        <taxon>Weeksellaceae</taxon>
    </lineage>
</organism>
<dbReference type="RefSeq" id="WP_188618711.1">
    <property type="nucleotide sequence ID" value="NZ_BMLV01000008.1"/>
</dbReference>
<comment type="caution">
    <text evidence="1">The sequence shown here is derived from an EMBL/GenBank/DDBJ whole genome shotgun (WGS) entry which is preliminary data.</text>
</comment>
<accession>A0ABQ2NPR7</accession>
<dbReference type="Proteomes" id="UP000620064">
    <property type="component" value="Unassembled WGS sequence"/>
</dbReference>
<reference evidence="2" key="1">
    <citation type="journal article" date="2019" name="Int. J. Syst. Evol. Microbiol.">
        <title>The Global Catalogue of Microorganisms (GCM) 10K type strain sequencing project: providing services to taxonomists for standard genome sequencing and annotation.</title>
        <authorList>
            <consortium name="The Broad Institute Genomics Platform"/>
            <consortium name="The Broad Institute Genome Sequencing Center for Infectious Disease"/>
            <person name="Wu L."/>
            <person name="Ma J."/>
        </authorList>
    </citation>
    <scope>NUCLEOTIDE SEQUENCE [LARGE SCALE GENOMIC DNA]</scope>
    <source>
        <strain evidence="2">CGMCC 1.7656</strain>
    </source>
</reference>
<gene>
    <name evidence="1" type="ORF">GCM10010992_27400</name>
</gene>
<evidence type="ECO:0000313" key="1">
    <source>
        <dbReference type="EMBL" id="GGP06648.1"/>
    </source>
</evidence>
<dbReference type="EMBL" id="BMLV01000008">
    <property type="protein sequence ID" value="GGP06648.1"/>
    <property type="molecule type" value="Genomic_DNA"/>
</dbReference>
<keyword evidence="2" id="KW-1185">Reference proteome</keyword>
<proteinExistence type="predicted"/>
<sequence length="439" mass="52466">MNSETNPNFDFVKILNEDKTYKLLFPEREVGLAIVLIFEKIENKNFEEGKFTEKDLHEAFEQIYITKERYPKEVYSEQIMNLQEYFLDYDQQTQKYYFKDYAYKFCKYAKETLQGAFNPTRIQKICINLTNTLRNSDDLRFWLEEEFKKYEPDLREQIDFLDRQISLSIEDLKKETNLLNQSFIDVLVATEERLTKSQSHVKELRSAYSETKTMRGLLEQKNNSDNDINSLISEVHYFIKYINDRLNSIDRKLDRIQPKIRQLFSTLNKPAFNSKIEKFISFLLKNSELDNKKNIIFPQGIPCPVIHIPTPNFTIISRDKELFPPKPKERKQYKQNEKVIRENKERVLAKIKEIDTIRKWENLILSEIALRDQLNLSDVFFRILKEENNSQIAVTVLFNLIKHIYGNPEKLQLIIEKSLVTNNEFKNISLWKMMITKLQ</sequence>
<evidence type="ECO:0000313" key="2">
    <source>
        <dbReference type="Proteomes" id="UP000620064"/>
    </source>
</evidence>
<name>A0ABQ2NPR7_9FLAO</name>